<name>A0A446CJT3_9BURK</name>
<protein>
    <submittedName>
        <fullName evidence="1">Uncharacterized protein</fullName>
    </submittedName>
</protein>
<gene>
    <name evidence="1" type="ORF">AGI3411_03459</name>
</gene>
<accession>A0A446CJT3</accession>
<sequence>MNPNFAPDAQTRRLVLAAGASRQLVLRAGATVVCVDGSVRIDEPVTGPEAAGGLPGPVSVRVNAGEGHGLAYGGVARVTAIGHAEVLCLERPGLAGRLLRRATAFFGLADAGNRKNSLGALHKISK</sequence>
<dbReference type="AlphaFoldDB" id="A0A446CJT3"/>
<reference evidence="1 2" key="1">
    <citation type="submission" date="2018-07" db="EMBL/GenBank/DDBJ databases">
        <authorList>
            <person name="Peeters C."/>
        </authorList>
    </citation>
    <scope>NUCLEOTIDE SEQUENCE [LARGE SCALE GENOMIC DNA]</scope>
    <source>
        <strain evidence="1 2">LMG 3411</strain>
    </source>
</reference>
<dbReference type="Proteomes" id="UP000289184">
    <property type="component" value="Unassembled WGS sequence"/>
</dbReference>
<evidence type="ECO:0000313" key="1">
    <source>
        <dbReference type="EMBL" id="SSW68132.1"/>
    </source>
</evidence>
<dbReference type="RefSeq" id="WP_129528614.1">
    <property type="nucleotide sequence ID" value="NZ_UFQB01000014.1"/>
</dbReference>
<dbReference type="EMBL" id="UFQB01000014">
    <property type="protein sequence ID" value="SSW68132.1"/>
    <property type="molecule type" value="Genomic_DNA"/>
</dbReference>
<organism evidence="1 2">
    <name type="scientific">Achromobacter agilis</name>
    <dbReference type="NCBI Taxonomy" id="1353888"/>
    <lineage>
        <taxon>Bacteria</taxon>
        <taxon>Pseudomonadati</taxon>
        <taxon>Pseudomonadota</taxon>
        <taxon>Betaproteobacteria</taxon>
        <taxon>Burkholderiales</taxon>
        <taxon>Alcaligenaceae</taxon>
        <taxon>Achromobacter</taxon>
    </lineage>
</organism>
<dbReference type="OrthoDB" id="8663719at2"/>
<proteinExistence type="predicted"/>
<evidence type="ECO:0000313" key="2">
    <source>
        <dbReference type="Proteomes" id="UP000289184"/>
    </source>
</evidence>
<keyword evidence="2" id="KW-1185">Reference proteome</keyword>